<organism evidence="3 4">
    <name type="scientific">Prorocentrum cordatum</name>
    <dbReference type="NCBI Taxonomy" id="2364126"/>
    <lineage>
        <taxon>Eukaryota</taxon>
        <taxon>Sar</taxon>
        <taxon>Alveolata</taxon>
        <taxon>Dinophyceae</taxon>
        <taxon>Prorocentrales</taxon>
        <taxon>Prorocentraceae</taxon>
        <taxon>Prorocentrum</taxon>
    </lineage>
</organism>
<dbReference type="EMBL" id="CAUYUJ010015478">
    <property type="protein sequence ID" value="CAK0854418.1"/>
    <property type="molecule type" value="Genomic_DNA"/>
</dbReference>
<feature type="region of interest" description="Disordered" evidence="2">
    <location>
        <begin position="557"/>
        <end position="631"/>
    </location>
</feature>
<dbReference type="Proteomes" id="UP001189429">
    <property type="component" value="Unassembled WGS sequence"/>
</dbReference>
<name>A0ABN9U5Z8_9DINO</name>
<evidence type="ECO:0000256" key="1">
    <source>
        <dbReference type="SAM" id="Coils"/>
    </source>
</evidence>
<protein>
    <recommendedName>
        <fullName evidence="5">Centrosomal protein of 162 kDa</fullName>
    </recommendedName>
</protein>
<feature type="compositionally biased region" description="Low complexity" evidence="2">
    <location>
        <begin position="223"/>
        <end position="234"/>
    </location>
</feature>
<keyword evidence="1" id="KW-0175">Coiled coil</keyword>
<feature type="compositionally biased region" description="Pro residues" evidence="2">
    <location>
        <begin position="143"/>
        <end position="153"/>
    </location>
</feature>
<feature type="region of interest" description="Disordered" evidence="2">
    <location>
        <begin position="210"/>
        <end position="234"/>
    </location>
</feature>
<evidence type="ECO:0008006" key="5">
    <source>
        <dbReference type="Google" id="ProtNLM"/>
    </source>
</evidence>
<gene>
    <name evidence="3" type="ORF">PCOR1329_LOCUS45541</name>
</gene>
<feature type="coiled-coil region" evidence="1">
    <location>
        <begin position="3"/>
        <end position="94"/>
    </location>
</feature>
<feature type="non-terminal residue" evidence="3">
    <location>
        <position position="1"/>
    </location>
</feature>
<accession>A0ABN9U5Z8</accession>
<feature type="region of interest" description="Disordered" evidence="2">
    <location>
        <begin position="297"/>
        <end position="442"/>
    </location>
</feature>
<sequence length="757" mass="78305">EDLEALRKEEARLKKEIQGLKATVAEREATIAELQGRPVEQGSGEDPLKAAELMKFKLKYASIKQKYDELLQQHEELQQKVAKLTEKLKRTVGEEVVNETMAEIELEPVMKRGYVKAWDRLYRDAQRRQQVAAANHSILMGQQPPPDAGPSPRPGSAGPQSATQSTPTLPSLQTLKSKQFGISALMGLGGGLRNPLGGLGGSLPVGLGGGRGGGASSDEEVRAAAGGPRAAAPGTDAAGRYVCPNCKQLIAVLRPVPAGAEFGQQQPAVSPQGVAKQFQRALQKRASEVVQRPGSAAAREVLQHQKRASGPAIFGAATSPTASLRLGTGDEGVQGRSLSKTSPTAPDAARRPGNLPALPVADVPAVPASDGKPQPTAPPDLSAALQRFKGSSFGRPESEKKAEKRSQSPKDNRSPRSQGPQRSDEFGAVGGPPVETAVQGQQQRGLGIASAVAAQLGPAGAVQQQGALGIASAVAAQLGPDGAVQARPQRPVARCAGMGGDCLAHLGLQAELRAGHEARSGFAEMSFGRAGGRAHCGRRGTSLWGTERARDALEQHEGAGGGMEEAALHAGPPSQAARPSSGAAALRQSGAGAAGPPPHGGPRPAPGPPGARPSGSPPRSTPPGAGRRSGAPEVLVAHEALADELRDPGVPEKAAMRNPLFQSSGWHLCLRTGSLKGAMSDGQSATIGLQRAALRGRRPNPAAPWTCRDEAFRGTGAHFAKRRGSVLAPREFNVEALSRILFAAAREDPASVIGSCE</sequence>
<feature type="compositionally biased region" description="Low complexity" evidence="2">
    <location>
        <begin position="355"/>
        <end position="368"/>
    </location>
</feature>
<proteinExistence type="predicted"/>
<feature type="compositionally biased region" description="Pro residues" evidence="2">
    <location>
        <begin position="595"/>
        <end position="621"/>
    </location>
</feature>
<evidence type="ECO:0000256" key="2">
    <source>
        <dbReference type="SAM" id="MobiDB-lite"/>
    </source>
</evidence>
<evidence type="ECO:0000313" key="4">
    <source>
        <dbReference type="Proteomes" id="UP001189429"/>
    </source>
</evidence>
<comment type="caution">
    <text evidence="3">The sequence shown here is derived from an EMBL/GenBank/DDBJ whole genome shotgun (WGS) entry which is preliminary data.</text>
</comment>
<keyword evidence="4" id="KW-1185">Reference proteome</keyword>
<evidence type="ECO:0000313" key="3">
    <source>
        <dbReference type="EMBL" id="CAK0854418.1"/>
    </source>
</evidence>
<reference evidence="3" key="1">
    <citation type="submission" date="2023-10" db="EMBL/GenBank/DDBJ databases">
        <authorList>
            <person name="Chen Y."/>
            <person name="Shah S."/>
            <person name="Dougan E. K."/>
            <person name="Thang M."/>
            <person name="Chan C."/>
        </authorList>
    </citation>
    <scope>NUCLEOTIDE SEQUENCE [LARGE SCALE GENOMIC DNA]</scope>
</reference>
<feature type="region of interest" description="Disordered" evidence="2">
    <location>
        <begin position="139"/>
        <end position="171"/>
    </location>
</feature>
<feature type="compositionally biased region" description="Basic and acidic residues" evidence="2">
    <location>
        <begin position="396"/>
        <end position="414"/>
    </location>
</feature>
<feature type="compositionally biased region" description="Low complexity" evidence="2">
    <location>
        <begin position="580"/>
        <end position="591"/>
    </location>
</feature>